<sequence>MDPRLLQYYNRELQHIREMGAEFAKEFPKIAGRLGLDEFECSDPYVERLLEGFAFLAARVQLKIDAEFPRFTQHLLEVVYPHYLSPTPSMAVVQFQPDLSEGALADGFLVPRATSLRSQISKGEQSACEYRTAHDVMLWPLQLVEAQYLATPNAVANLGVPMKPGVKAGLRLCFRTTAGLRFDQLKLARLPIFLRGTGELPSRLYEQLLADTVALAIQSTSRPSAWTEIVDKAPISRIGFGDDEALLPFGPRSFHGYRLLQEYFAFPDRYLFVGLNGLERAVGRNDGTELEIIVQFKRSEPYLVNAVDAGNFSLFCTPAINLFPKRSDRIHLSHLVPEYHVVPDRTRPMDFEVYAVNEVTGYGVTPSDEQEFQPFYGSRSGYRRRGENAYYTLRRTKRVLSSRQRRKGMRSSYIGSELFISLVDAAESPYRSDLKQLGMGTLCTNRDLPLLMPVGVGATDFTLQTGAPVQTIRCLAGPTKPRPSPADGEMAWRLINHLSLNYLTLMDNNKSEGAAALRELLALYADPNDAAVRKQIEGVLSVGSKNVVRRVDVAGPIVFGRGLEIVVELDESAFEGSGCFLLGAVLEQFFARYVSLNSFTETSIRAADRGEIMRWPIRIGQRHTI</sequence>
<dbReference type="PANTHER" id="PTHR35370:SF1">
    <property type="entry name" value="TYPE VI SECRETION SYSTEM COMPONENT TSSF1"/>
    <property type="match status" value="1"/>
</dbReference>
<dbReference type="Proteomes" id="UP000266313">
    <property type="component" value="Chromosome"/>
</dbReference>
<accession>A0A250KNK1</accession>
<dbReference type="NCBIfam" id="TIGR03359">
    <property type="entry name" value="VI_chp_6"/>
    <property type="match status" value="1"/>
</dbReference>
<gene>
    <name evidence="1" type="ORF">sS8_1182</name>
</gene>
<dbReference type="PANTHER" id="PTHR35370">
    <property type="entry name" value="CYTOPLASMIC PROTEIN-RELATED-RELATED"/>
    <property type="match status" value="1"/>
</dbReference>
<protein>
    <submittedName>
        <fullName evidence="1">Type VI secretion protein</fullName>
    </submittedName>
</protein>
<evidence type="ECO:0000313" key="1">
    <source>
        <dbReference type="EMBL" id="BBA33144.1"/>
    </source>
</evidence>
<dbReference type="EMBL" id="AP017928">
    <property type="protein sequence ID" value="BBA33144.1"/>
    <property type="molecule type" value="Genomic_DNA"/>
</dbReference>
<dbReference type="KEGG" id="mmai:sS8_1182"/>
<evidence type="ECO:0000313" key="2">
    <source>
        <dbReference type="Proteomes" id="UP000266313"/>
    </source>
</evidence>
<dbReference type="OrthoDB" id="9763676at2"/>
<organism evidence="1 2">
    <name type="scientific">Methylocaldum marinum</name>
    <dbReference type="NCBI Taxonomy" id="1432792"/>
    <lineage>
        <taxon>Bacteria</taxon>
        <taxon>Pseudomonadati</taxon>
        <taxon>Pseudomonadota</taxon>
        <taxon>Gammaproteobacteria</taxon>
        <taxon>Methylococcales</taxon>
        <taxon>Methylococcaceae</taxon>
        <taxon>Methylocaldum</taxon>
    </lineage>
</organism>
<dbReference type="PIRSF" id="PIRSF028304">
    <property type="entry name" value="UCP028304"/>
    <property type="match status" value="1"/>
</dbReference>
<dbReference type="InterPro" id="IPR010272">
    <property type="entry name" value="T6SS_TssF"/>
</dbReference>
<dbReference type="AlphaFoldDB" id="A0A250KNK1"/>
<name>A0A250KNK1_9GAMM</name>
<dbReference type="Pfam" id="PF05947">
    <property type="entry name" value="T6SS_TssF"/>
    <property type="match status" value="1"/>
</dbReference>
<keyword evidence="2" id="KW-1185">Reference proteome</keyword>
<proteinExistence type="predicted"/>
<dbReference type="RefSeq" id="WP_119628797.1">
    <property type="nucleotide sequence ID" value="NZ_AP017928.1"/>
</dbReference>
<reference evidence="1 2" key="1">
    <citation type="submission" date="2016-12" db="EMBL/GenBank/DDBJ databases">
        <title>Genome sequencing of Methylocaldum marinum.</title>
        <authorList>
            <person name="Takeuchi M."/>
            <person name="Kamagata Y."/>
            <person name="Hiraoka S."/>
            <person name="Oshima K."/>
            <person name="Hattori M."/>
            <person name="Iwasaki W."/>
        </authorList>
    </citation>
    <scope>NUCLEOTIDE SEQUENCE [LARGE SCALE GENOMIC DNA]</scope>
    <source>
        <strain evidence="1 2">S8</strain>
    </source>
</reference>